<keyword evidence="3" id="KW-0813">Transport</keyword>
<reference evidence="12 14" key="1">
    <citation type="submission" date="2014-10" db="EMBL/GenBank/DDBJ databases">
        <title>Draft genome of phytase producing Bacillus ginsengihumi strain M2.11.</title>
        <authorList>
            <person name="Toymentseva A."/>
            <person name="Boulygina E.A."/>
            <person name="Kazakov S.V."/>
            <person name="Kayumov I."/>
            <person name="Suleimanova A.D."/>
            <person name="Mardanova A.M."/>
            <person name="Maria S.N."/>
            <person name="Sergey M.Y."/>
            <person name="Sharipova M.R."/>
        </authorList>
    </citation>
    <scope>NUCLEOTIDE SEQUENCE [LARGE SCALE GENOMIC DNA]</scope>
    <source>
        <strain evidence="12 14">M2.11</strain>
    </source>
</reference>
<protein>
    <submittedName>
        <fullName evidence="12">Preprotein translocase subunit YajC</fullName>
    </submittedName>
</protein>
<gene>
    <name evidence="13" type="primary">yajC</name>
    <name evidence="13" type="ORF">G4D61_10845</name>
    <name evidence="12" type="ORF">NG54_00290</name>
</gene>
<keyword evidence="6" id="KW-0653">Protein transport</keyword>
<evidence type="ECO:0000313" key="12">
    <source>
        <dbReference type="EMBL" id="KHD86859.1"/>
    </source>
</evidence>
<keyword evidence="7 11" id="KW-1133">Transmembrane helix</keyword>
<keyword evidence="5 11" id="KW-0812">Transmembrane</keyword>
<dbReference type="PANTHER" id="PTHR33909">
    <property type="entry name" value="SEC TRANSLOCON ACCESSORY COMPLEX SUBUNIT YAJC"/>
    <property type="match status" value="1"/>
</dbReference>
<dbReference type="SMART" id="SM01323">
    <property type="entry name" value="YajC"/>
    <property type="match status" value="1"/>
</dbReference>
<keyword evidence="15" id="KW-1185">Reference proteome</keyword>
<evidence type="ECO:0000256" key="6">
    <source>
        <dbReference type="ARBA" id="ARBA00022927"/>
    </source>
</evidence>
<reference evidence="13 15" key="3">
    <citation type="submission" date="2020-03" db="EMBL/GenBank/DDBJ databases">
        <title>Bacillus aquiflavi sp. nov., isolated from yellow water of strong flavor Chinese baijiu in Yibin region of China.</title>
        <authorList>
            <person name="Xie J."/>
        </authorList>
    </citation>
    <scope>NUCLEOTIDE SEQUENCE [LARGE SCALE GENOMIC DNA]</scope>
    <source>
        <strain evidence="13 15">Gsoil 114</strain>
    </source>
</reference>
<evidence type="ECO:0000256" key="5">
    <source>
        <dbReference type="ARBA" id="ARBA00022692"/>
    </source>
</evidence>
<dbReference type="AlphaFoldDB" id="A0A0A6VJS9"/>
<dbReference type="EMBL" id="JAAIWK010000016">
    <property type="protein sequence ID" value="NEY20453.1"/>
    <property type="molecule type" value="Genomic_DNA"/>
</dbReference>
<evidence type="ECO:0000256" key="1">
    <source>
        <dbReference type="ARBA" id="ARBA00004162"/>
    </source>
</evidence>
<dbReference type="PANTHER" id="PTHR33909:SF1">
    <property type="entry name" value="SEC TRANSLOCON ACCESSORY COMPLEX SUBUNIT YAJC"/>
    <property type="match status" value="1"/>
</dbReference>
<evidence type="ECO:0000256" key="11">
    <source>
        <dbReference type="SAM" id="Phobius"/>
    </source>
</evidence>
<dbReference type="InterPro" id="IPR003849">
    <property type="entry name" value="Preprotein_translocase_YajC"/>
</dbReference>
<comment type="similarity">
    <text evidence="2">Belongs to the YajC family.</text>
</comment>
<dbReference type="Pfam" id="PF02699">
    <property type="entry name" value="YajC"/>
    <property type="match status" value="1"/>
</dbReference>
<dbReference type="PRINTS" id="PR01853">
    <property type="entry name" value="YAJCTRNLCASE"/>
</dbReference>
<dbReference type="GO" id="GO:0005886">
    <property type="term" value="C:plasma membrane"/>
    <property type="evidence" value="ECO:0007669"/>
    <property type="project" value="UniProtKB-SubCell"/>
</dbReference>
<name>A0A0A6VJS9_9BACI</name>
<accession>A0A0A6VJS9</accession>
<evidence type="ECO:0000256" key="3">
    <source>
        <dbReference type="ARBA" id="ARBA00022448"/>
    </source>
</evidence>
<evidence type="ECO:0000256" key="10">
    <source>
        <dbReference type="SAM" id="MobiDB-lite"/>
    </source>
</evidence>
<evidence type="ECO:0000313" key="15">
    <source>
        <dbReference type="Proteomes" id="UP000476934"/>
    </source>
</evidence>
<dbReference type="Proteomes" id="UP000030588">
    <property type="component" value="Unassembled WGS sequence"/>
</dbReference>
<keyword evidence="9 11" id="KW-0472">Membrane</keyword>
<dbReference type="NCBIfam" id="TIGR00739">
    <property type="entry name" value="yajC"/>
    <property type="match status" value="1"/>
</dbReference>
<dbReference type="STRING" id="363870.NG54_00290"/>
<keyword evidence="8" id="KW-0811">Translocation</keyword>
<dbReference type="OrthoDB" id="9800132at2"/>
<dbReference type="GO" id="GO:0015031">
    <property type="term" value="P:protein transport"/>
    <property type="evidence" value="ECO:0007669"/>
    <property type="project" value="UniProtKB-KW"/>
</dbReference>
<feature type="compositionally biased region" description="Basic and acidic residues" evidence="10">
    <location>
        <begin position="93"/>
        <end position="107"/>
    </location>
</feature>
<evidence type="ECO:0000256" key="9">
    <source>
        <dbReference type="ARBA" id="ARBA00023136"/>
    </source>
</evidence>
<evidence type="ECO:0000313" key="14">
    <source>
        <dbReference type="Proteomes" id="UP000030588"/>
    </source>
</evidence>
<evidence type="ECO:0000256" key="2">
    <source>
        <dbReference type="ARBA" id="ARBA00006742"/>
    </source>
</evidence>
<comment type="caution">
    <text evidence="12">The sequence shown here is derived from an EMBL/GenBank/DDBJ whole genome shotgun (WGS) entry which is preliminary data.</text>
</comment>
<dbReference type="Proteomes" id="UP000476934">
    <property type="component" value="Unassembled WGS sequence"/>
</dbReference>
<evidence type="ECO:0000313" key="13">
    <source>
        <dbReference type="EMBL" id="NEY20453.1"/>
    </source>
</evidence>
<keyword evidence="4" id="KW-1003">Cell membrane</keyword>
<evidence type="ECO:0000256" key="8">
    <source>
        <dbReference type="ARBA" id="ARBA00023010"/>
    </source>
</evidence>
<sequence length="107" mass="11773">MGNLAGILPIIIMFVLFYFLLIRPQQKRQKNVQAMQSSLSKGDKVVTIGGLHAIVDSIDDNKVVLKCGDGSRLTFDRSAIREVTESKAASVAETKKVEEPKPVEESK</sequence>
<feature type="region of interest" description="Disordered" evidence="10">
    <location>
        <begin position="88"/>
        <end position="107"/>
    </location>
</feature>
<dbReference type="EMBL" id="JRUN01000001">
    <property type="protein sequence ID" value="KHD86859.1"/>
    <property type="molecule type" value="Genomic_DNA"/>
</dbReference>
<evidence type="ECO:0000256" key="7">
    <source>
        <dbReference type="ARBA" id="ARBA00022989"/>
    </source>
</evidence>
<reference evidence="13" key="2">
    <citation type="submission" date="2020-02" db="EMBL/GenBank/DDBJ databases">
        <authorList>
            <person name="Feng H."/>
        </authorList>
    </citation>
    <scope>NUCLEOTIDE SEQUENCE [LARGE SCALE GENOMIC DNA]</scope>
    <source>
        <strain evidence="13">Gsoil 114</strain>
    </source>
</reference>
<feature type="transmembrane region" description="Helical" evidence="11">
    <location>
        <begin position="6"/>
        <end position="22"/>
    </location>
</feature>
<organism evidence="12 14">
    <name type="scientific">Heyndrickxia ginsengihumi</name>
    <dbReference type="NCBI Taxonomy" id="363870"/>
    <lineage>
        <taxon>Bacteria</taxon>
        <taxon>Bacillati</taxon>
        <taxon>Bacillota</taxon>
        <taxon>Bacilli</taxon>
        <taxon>Bacillales</taxon>
        <taxon>Bacillaceae</taxon>
        <taxon>Heyndrickxia</taxon>
    </lineage>
</organism>
<dbReference type="RefSeq" id="WP_025728356.1">
    <property type="nucleotide sequence ID" value="NZ_JAAIWK010000016.1"/>
</dbReference>
<proteinExistence type="inferred from homology"/>
<evidence type="ECO:0000256" key="4">
    <source>
        <dbReference type="ARBA" id="ARBA00022475"/>
    </source>
</evidence>
<comment type="subcellular location">
    <subcellularLocation>
        <location evidence="1">Cell membrane</location>
        <topology evidence="1">Single-pass membrane protein</topology>
    </subcellularLocation>
</comment>